<accession>A0A1E5IRT0</accession>
<dbReference type="OrthoDB" id="6272310at2"/>
<dbReference type="STRING" id="23.BEL05_13345"/>
<dbReference type="EMBL" id="MCBT01000043">
    <property type="protein sequence ID" value="OEG73251.1"/>
    <property type="molecule type" value="Genomic_DNA"/>
</dbReference>
<gene>
    <name evidence="3" type="ORF">BEL05_13345</name>
    <name evidence="2" type="ORF">TUM3794_11760</name>
</gene>
<keyword evidence="1" id="KW-0812">Transmembrane</keyword>
<evidence type="ECO:0000313" key="3">
    <source>
        <dbReference type="EMBL" id="OEG73251.1"/>
    </source>
</evidence>
<feature type="transmembrane region" description="Helical" evidence="1">
    <location>
        <begin position="30"/>
        <end position="48"/>
    </location>
</feature>
<feature type="transmembrane region" description="Helical" evidence="1">
    <location>
        <begin position="99"/>
        <end position="118"/>
    </location>
</feature>
<dbReference type="Proteomes" id="UP000095230">
    <property type="component" value="Unassembled WGS sequence"/>
</dbReference>
<organism evidence="3 4">
    <name type="scientific">Shewanella colwelliana</name>
    <name type="common">Alteromonas colwelliana</name>
    <dbReference type="NCBI Taxonomy" id="23"/>
    <lineage>
        <taxon>Bacteria</taxon>
        <taxon>Pseudomonadati</taxon>
        <taxon>Pseudomonadota</taxon>
        <taxon>Gammaproteobacteria</taxon>
        <taxon>Alteromonadales</taxon>
        <taxon>Shewanellaceae</taxon>
        <taxon>Shewanella</taxon>
    </lineage>
</organism>
<dbReference type="Proteomes" id="UP000773469">
    <property type="component" value="Unassembled WGS sequence"/>
</dbReference>
<feature type="transmembrane region" description="Helical" evidence="1">
    <location>
        <begin position="7"/>
        <end position="24"/>
    </location>
</feature>
<reference evidence="3 4" key="1">
    <citation type="submission" date="2016-07" db="EMBL/GenBank/DDBJ databases">
        <title>Whole-genome of two Shewanella species isolated from a digestive organ of sea cucumber Apostichopus japonicus Selenka 1867.</title>
        <authorList>
            <person name="Hong H.-H."/>
            <person name="Choi H."/>
            <person name="Cheon S."/>
            <person name="Oh J.-S."/>
            <person name="Lee H.-G."/>
            <person name="Park C."/>
        </authorList>
    </citation>
    <scope>NUCLEOTIDE SEQUENCE [LARGE SCALE GENOMIC DNA]</scope>
    <source>
        <strain evidence="3 4">CSB03KR</strain>
    </source>
</reference>
<dbReference type="RefSeq" id="WP_069671458.1">
    <property type="nucleotide sequence ID" value="NZ_BPEU01000007.1"/>
</dbReference>
<keyword evidence="1" id="KW-0472">Membrane</keyword>
<keyword evidence="1" id="KW-1133">Transmembrane helix</keyword>
<comment type="caution">
    <text evidence="3">The sequence shown here is derived from an EMBL/GenBank/DDBJ whole genome shotgun (WGS) entry which is preliminary data.</text>
</comment>
<name>A0A1E5IRT0_SHECO</name>
<evidence type="ECO:0000313" key="5">
    <source>
        <dbReference type="Proteomes" id="UP000773469"/>
    </source>
</evidence>
<proteinExistence type="predicted"/>
<evidence type="ECO:0000256" key="1">
    <source>
        <dbReference type="SAM" id="Phobius"/>
    </source>
</evidence>
<sequence>MKRPTLALSLLIALYLVIAVIALWRTIDTQAMDLFSLGVLPVLIGLYLRASWAGVVLKVYIAIQTLGFTALATTGIIAYQITPEDVKVVFNGQELPLPLIAILVVSLLAFQWWVAFTASTKRYLSE</sequence>
<evidence type="ECO:0000313" key="2">
    <source>
        <dbReference type="EMBL" id="GIU38743.1"/>
    </source>
</evidence>
<keyword evidence="5" id="KW-1185">Reference proteome</keyword>
<reference evidence="2 5" key="2">
    <citation type="submission" date="2021-05" db="EMBL/GenBank/DDBJ databases">
        <title>Molecular characterization for Shewanella algae harboring chromosomal blaOXA-55-like strains isolated from clinical and environment sample.</title>
        <authorList>
            <person name="Ohama Y."/>
            <person name="Aoki K."/>
            <person name="Harada S."/>
            <person name="Moriya K."/>
            <person name="Ishii Y."/>
            <person name="Tateda K."/>
        </authorList>
    </citation>
    <scope>NUCLEOTIDE SEQUENCE [LARGE SCALE GENOMIC DNA]</scope>
    <source>
        <strain evidence="2 5">MBTL60-118</strain>
    </source>
</reference>
<dbReference type="AlphaFoldDB" id="A0A1E5IRT0"/>
<feature type="transmembrane region" description="Helical" evidence="1">
    <location>
        <begin position="55"/>
        <end position="79"/>
    </location>
</feature>
<evidence type="ECO:0000313" key="4">
    <source>
        <dbReference type="Proteomes" id="UP000095230"/>
    </source>
</evidence>
<dbReference type="EMBL" id="BPEU01000007">
    <property type="protein sequence ID" value="GIU38743.1"/>
    <property type="molecule type" value="Genomic_DNA"/>
</dbReference>
<protein>
    <submittedName>
        <fullName evidence="3">Uncharacterized protein</fullName>
    </submittedName>
</protein>